<comment type="caution">
    <text evidence="7">The sequence shown here is derived from an EMBL/GenBank/DDBJ whole genome shotgun (WGS) entry which is preliminary data.</text>
</comment>
<dbReference type="GO" id="GO:0005794">
    <property type="term" value="C:Golgi apparatus"/>
    <property type="evidence" value="ECO:0007669"/>
    <property type="project" value="TreeGrafter"/>
</dbReference>
<name>A0A8T0CXG2_CORYI</name>
<protein>
    <recommendedName>
        <fullName evidence="6">Peptidase A1 domain-containing protein</fullName>
    </recommendedName>
</protein>
<dbReference type="CDD" id="cd05489">
    <property type="entry name" value="xylanase_inhibitor_I_like"/>
    <property type="match status" value="1"/>
</dbReference>
<dbReference type="InterPro" id="IPR001461">
    <property type="entry name" value="Aspartic_peptidase_A1"/>
</dbReference>
<evidence type="ECO:0000256" key="4">
    <source>
        <dbReference type="ARBA" id="ARBA00022729"/>
    </source>
</evidence>
<dbReference type="GO" id="GO:0004190">
    <property type="term" value="F:aspartic-type endopeptidase activity"/>
    <property type="evidence" value="ECO:0007669"/>
    <property type="project" value="InterPro"/>
</dbReference>
<dbReference type="PANTHER" id="PTHR47965:SF22">
    <property type="entry name" value="EUKARYOTIC ASPARTYL PROTEASE FAMILY PROTEIN"/>
    <property type="match status" value="1"/>
</dbReference>
<dbReference type="GO" id="GO:0005576">
    <property type="term" value="C:extracellular region"/>
    <property type="evidence" value="ECO:0007669"/>
    <property type="project" value="UniProtKB-SubCell"/>
</dbReference>
<reference evidence="7" key="1">
    <citation type="submission" date="2020-05" db="EMBL/GenBank/DDBJ databases">
        <title>WGS assembly of Corymbia citriodora subspecies variegata.</title>
        <authorList>
            <person name="Barry K."/>
            <person name="Hundley H."/>
            <person name="Shu S."/>
            <person name="Jenkins J."/>
            <person name="Grimwood J."/>
            <person name="Baten A."/>
        </authorList>
    </citation>
    <scope>NUCLEOTIDE SEQUENCE</scope>
    <source>
        <strain evidence="7">CV2-018</strain>
    </source>
</reference>
<dbReference type="GO" id="GO:0006508">
    <property type="term" value="P:proteolysis"/>
    <property type="evidence" value="ECO:0007669"/>
    <property type="project" value="InterPro"/>
</dbReference>
<evidence type="ECO:0000256" key="3">
    <source>
        <dbReference type="ARBA" id="ARBA00022525"/>
    </source>
</evidence>
<dbReference type="PROSITE" id="PS51767">
    <property type="entry name" value="PEPTIDASE_A1"/>
    <property type="match status" value="1"/>
</dbReference>
<dbReference type="InterPro" id="IPR021109">
    <property type="entry name" value="Peptidase_aspartic_dom_sf"/>
</dbReference>
<gene>
    <name evidence="7" type="ORF">BT93_L4591</name>
</gene>
<dbReference type="Gramene" id="rna-gnl|WGS:JABURB|Cocit.L4591.1">
    <property type="protein sequence ID" value="cds-KAF7852297.1"/>
    <property type="gene ID" value="gene-BT93_L4591"/>
</dbReference>
<feature type="chain" id="PRO_5035903641" description="Peptidase A1 domain-containing protein" evidence="5">
    <location>
        <begin position="24"/>
        <end position="435"/>
    </location>
</feature>
<keyword evidence="8" id="KW-1185">Reference proteome</keyword>
<dbReference type="PANTHER" id="PTHR47965">
    <property type="entry name" value="ASPARTYL PROTEASE-RELATED"/>
    <property type="match status" value="1"/>
</dbReference>
<evidence type="ECO:0000256" key="5">
    <source>
        <dbReference type="SAM" id="SignalP"/>
    </source>
</evidence>
<dbReference type="OrthoDB" id="1904546at2759"/>
<dbReference type="AlphaFoldDB" id="A0A8T0CXG2"/>
<dbReference type="Pfam" id="PF14543">
    <property type="entry name" value="TAXi_N"/>
    <property type="match status" value="1"/>
</dbReference>
<dbReference type="SUPFAM" id="SSF50630">
    <property type="entry name" value="Acid proteases"/>
    <property type="match status" value="1"/>
</dbReference>
<organism evidence="7 8">
    <name type="scientific">Corymbia citriodora subsp. variegata</name>
    <dbReference type="NCBI Taxonomy" id="360336"/>
    <lineage>
        <taxon>Eukaryota</taxon>
        <taxon>Viridiplantae</taxon>
        <taxon>Streptophyta</taxon>
        <taxon>Embryophyta</taxon>
        <taxon>Tracheophyta</taxon>
        <taxon>Spermatophyta</taxon>
        <taxon>Magnoliopsida</taxon>
        <taxon>eudicotyledons</taxon>
        <taxon>Gunneridae</taxon>
        <taxon>Pentapetalae</taxon>
        <taxon>rosids</taxon>
        <taxon>malvids</taxon>
        <taxon>Myrtales</taxon>
        <taxon>Myrtaceae</taxon>
        <taxon>Myrtoideae</taxon>
        <taxon>Eucalypteae</taxon>
        <taxon>Corymbia</taxon>
    </lineage>
</organism>
<dbReference type="GO" id="GO:0005886">
    <property type="term" value="C:plasma membrane"/>
    <property type="evidence" value="ECO:0007669"/>
    <property type="project" value="TreeGrafter"/>
</dbReference>
<dbReference type="Proteomes" id="UP000806378">
    <property type="component" value="Unassembled WGS sequence"/>
</dbReference>
<evidence type="ECO:0000256" key="1">
    <source>
        <dbReference type="ARBA" id="ARBA00004239"/>
    </source>
</evidence>
<dbReference type="Pfam" id="PF14541">
    <property type="entry name" value="TAXi_C"/>
    <property type="match status" value="1"/>
</dbReference>
<feature type="signal peptide" evidence="5">
    <location>
        <begin position="1"/>
        <end position="23"/>
    </location>
</feature>
<dbReference type="InterPro" id="IPR033121">
    <property type="entry name" value="PEPTIDASE_A1"/>
</dbReference>
<proteinExistence type="inferred from homology"/>
<accession>A0A8T0CXG2</accession>
<evidence type="ECO:0000259" key="6">
    <source>
        <dbReference type="PROSITE" id="PS51767"/>
    </source>
</evidence>
<keyword evidence="4 5" id="KW-0732">Signal</keyword>
<evidence type="ECO:0000256" key="2">
    <source>
        <dbReference type="ARBA" id="ARBA00007447"/>
    </source>
</evidence>
<evidence type="ECO:0000313" key="7">
    <source>
        <dbReference type="EMBL" id="KAF7852297.1"/>
    </source>
</evidence>
<dbReference type="Gene3D" id="2.40.70.10">
    <property type="entry name" value="Acid Proteases"/>
    <property type="match status" value="2"/>
</dbReference>
<dbReference type="FunFam" id="2.40.70.10:FF:000041">
    <property type="entry name" value="Basic 7S globulin"/>
    <property type="match status" value="1"/>
</dbReference>
<keyword evidence="3" id="KW-0964">Secreted</keyword>
<dbReference type="InterPro" id="IPR032799">
    <property type="entry name" value="TAXi_C"/>
</dbReference>
<comment type="subcellular location">
    <subcellularLocation>
        <location evidence="1">Secreted</location>
        <location evidence="1">Extracellular space</location>
    </subcellularLocation>
</comment>
<comment type="similarity">
    <text evidence="2">Belongs to the peptidase A1 family.</text>
</comment>
<sequence length="435" mass="47571">MASSSNLLFLSFFLFLTISQTQAKTFRPKALLLPVTKDSSSLQYTTQIKQRTPLVPIKLTIDVGGNFMWVACEGYVSSSYRPVPCGSKTCKISRSGVCVTQCPPPHRPGCHNNACSQLSYNPYTRISTLGEMAADAVSIQSTDGRSSGPMVFVPGLVFTCTSSTPSLLKGLSSGAKGIAGIGRSQISLTSQFASAFKFQRIFAVCLSSSSQSNGVIIFGNVPYEFQLKDVSNYLKYTPLIHNPRSTRRYYSKDDPSTDYFIRLTSIKINGRAVPLNMSRLDIDKEGKGGTKISTVDPYTLMERSIFAAVLKVFMEETKGMTRVPSVNPFNYCISSKNLGSSRVGPPVPTIDLGLHDKSVTWRIFGANSMVQVKDDVLCLGFIDGGLNPRTSVVIGGYQLEDNLLQFDLVKRRLGFTSSLLFMQTTCANFNFTSSV</sequence>
<dbReference type="InterPro" id="IPR033868">
    <property type="entry name" value="Xylanase_inhibitor_I-like"/>
</dbReference>
<dbReference type="FunFam" id="2.40.70.10:FF:000045">
    <property type="entry name" value="Basic 7S globulin"/>
    <property type="match status" value="1"/>
</dbReference>
<feature type="domain" description="Peptidase A1" evidence="6">
    <location>
        <begin position="44"/>
        <end position="416"/>
    </location>
</feature>
<evidence type="ECO:0000313" key="8">
    <source>
        <dbReference type="Proteomes" id="UP000806378"/>
    </source>
</evidence>
<dbReference type="InterPro" id="IPR032861">
    <property type="entry name" value="TAXi_N"/>
</dbReference>
<dbReference type="EMBL" id="MU089517">
    <property type="protein sequence ID" value="KAF7852297.1"/>
    <property type="molecule type" value="Genomic_DNA"/>
</dbReference>